<dbReference type="Proteomes" id="UP000789396">
    <property type="component" value="Unassembled WGS sequence"/>
</dbReference>
<comment type="caution">
    <text evidence="1">The sequence shown here is derived from an EMBL/GenBank/DDBJ whole genome shotgun (WGS) entry which is preliminary data.</text>
</comment>
<dbReference type="AlphaFoldDB" id="A0A9N9NLJ3"/>
<gene>
    <name evidence="1" type="ORF">RFULGI_LOCUS13018</name>
</gene>
<dbReference type="EMBL" id="CAJVPZ010032918">
    <property type="protein sequence ID" value="CAG8743029.1"/>
    <property type="molecule type" value="Genomic_DNA"/>
</dbReference>
<reference evidence="1" key="1">
    <citation type="submission" date="2021-06" db="EMBL/GenBank/DDBJ databases">
        <authorList>
            <person name="Kallberg Y."/>
            <person name="Tangrot J."/>
            <person name="Rosling A."/>
        </authorList>
    </citation>
    <scope>NUCLEOTIDE SEQUENCE</scope>
    <source>
        <strain evidence="1">IN212</strain>
    </source>
</reference>
<proteinExistence type="predicted"/>
<evidence type="ECO:0000313" key="1">
    <source>
        <dbReference type="EMBL" id="CAG8743029.1"/>
    </source>
</evidence>
<organism evidence="1 2">
    <name type="scientific">Racocetra fulgida</name>
    <dbReference type="NCBI Taxonomy" id="60492"/>
    <lineage>
        <taxon>Eukaryota</taxon>
        <taxon>Fungi</taxon>
        <taxon>Fungi incertae sedis</taxon>
        <taxon>Mucoromycota</taxon>
        <taxon>Glomeromycotina</taxon>
        <taxon>Glomeromycetes</taxon>
        <taxon>Diversisporales</taxon>
        <taxon>Gigasporaceae</taxon>
        <taxon>Racocetra</taxon>
    </lineage>
</organism>
<protein>
    <submittedName>
        <fullName evidence="1">18596_t:CDS:1</fullName>
    </submittedName>
</protein>
<sequence length="91" mass="10334">MNEANSKRQRTGINTSNLKLDNIISNTSAHSSIEPHQNINEQKEYVYVQTFAQNYTNANSFTPDFLLNQVEPVDAMPLAFGIDNNFQQNDL</sequence>
<keyword evidence="2" id="KW-1185">Reference proteome</keyword>
<accession>A0A9N9NLJ3</accession>
<evidence type="ECO:0000313" key="2">
    <source>
        <dbReference type="Proteomes" id="UP000789396"/>
    </source>
</evidence>
<name>A0A9N9NLJ3_9GLOM</name>
<feature type="non-terminal residue" evidence="1">
    <location>
        <position position="91"/>
    </location>
</feature>